<protein>
    <submittedName>
        <fullName evidence="2">Uncharacterized protein</fullName>
    </submittedName>
</protein>
<dbReference type="AlphaFoldDB" id="A0A412T7P3"/>
<sequence length="96" mass="10353">MHRTKGSKNKPKTVTADFATQLAEKQSAKDALTAEIASITANINTLKADLKEKKTALKKAEKEVASLEAKKAEAESVVKRLLASGMSADEILEKLK</sequence>
<proteinExistence type="predicted"/>
<name>A0A412T7P3_9FIRM</name>
<evidence type="ECO:0000313" key="2">
    <source>
        <dbReference type="EMBL" id="RGU45993.1"/>
    </source>
</evidence>
<accession>A0A412T7P3</accession>
<comment type="caution">
    <text evidence="2">The sequence shown here is derived from an EMBL/GenBank/DDBJ whole genome shotgun (WGS) entry which is preliminary data.</text>
</comment>
<feature type="coiled-coil region" evidence="1">
    <location>
        <begin position="22"/>
        <end position="84"/>
    </location>
</feature>
<dbReference type="Proteomes" id="UP000285693">
    <property type="component" value="Unassembled WGS sequence"/>
</dbReference>
<organism evidence="2 3">
    <name type="scientific">Coprococcus comes</name>
    <dbReference type="NCBI Taxonomy" id="410072"/>
    <lineage>
        <taxon>Bacteria</taxon>
        <taxon>Bacillati</taxon>
        <taxon>Bacillota</taxon>
        <taxon>Clostridia</taxon>
        <taxon>Lachnospirales</taxon>
        <taxon>Lachnospiraceae</taxon>
        <taxon>Coprococcus</taxon>
    </lineage>
</organism>
<evidence type="ECO:0000313" key="3">
    <source>
        <dbReference type="Proteomes" id="UP000285693"/>
    </source>
</evidence>
<dbReference type="Gene3D" id="1.10.287.1490">
    <property type="match status" value="1"/>
</dbReference>
<dbReference type="EMBL" id="QRXY01000007">
    <property type="protein sequence ID" value="RGU45993.1"/>
    <property type="molecule type" value="Genomic_DNA"/>
</dbReference>
<dbReference type="RefSeq" id="WP_117823818.1">
    <property type="nucleotide sequence ID" value="NZ_QRXY01000007.1"/>
</dbReference>
<reference evidence="2 3" key="1">
    <citation type="submission" date="2018-08" db="EMBL/GenBank/DDBJ databases">
        <title>A genome reference for cultivated species of the human gut microbiota.</title>
        <authorList>
            <person name="Zou Y."/>
            <person name="Xue W."/>
            <person name="Luo G."/>
        </authorList>
    </citation>
    <scope>NUCLEOTIDE SEQUENCE [LARGE SCALE GENOMIC DNA]</scope>
    <source>
        <strain evidence="2 3">AF16-31</strain>
    </source>
</reference>
<keyword evidence="1" id="KW-0175">Coiled coil</keyword>
<evidence type="ECO:0000256" key="1">
    <source>
        <dbReference type="SAM" id="Coils"/>
    </source>
</evidence>
<gene>
    <name evidence="2" type="ORF">DWW65_07200</name>
</gene>